<dbReference type="EMBL" id="JAHWGI010001242">
    <property type="protein sequence ID" value="KAK3926033.1"/>
    <property type="molecule type" value="Genomic_DNA"/>
</dbReference>
<accession>A0AAE1HRJ7</accession>
<gene>
    <name evidence="1" type="ORF">KUF71_014282</name>
</gene>
<evidence type="ECO:0000313" key="2">
    <source>
        <dbReference type="Proteomes" id="UP001219518"/>
    </source>
</evidence>
<dbReference type="AlphaFoldDB" id="A0AAE1HRJ7"/>
<sequence length="113" mass="12610">MPHCNTLSYCSSLENRVVASMINLDNIRHAVNYRRGRTDDDKDMLYQGTVGLPGEQSLIFCSKRLLTMIRSGSVVASDATFKITPRLIGALQVLILATFQFGSKRAQNGMWKV</sequence>
<comment type="caution">
    <text evidence="1">The sequence shown here is derived from an EMBL/GenBank/DDBJ whole genome shotgun (WGS) entry which is preliminary data.</text>
</comment>
<dbReference type="GO" id="GO:0016874">
    <property type="term" value="F:ligase activity"/>
    <property type="evidence" value="ECO:0007669"/>
    <property type="project" value="UniProtKB-KW"/>
</dbReference>
<name>A0AAE1HRJ7_9NEOP</name>
<reference evidence="1" key="1">
    <citation type="submission" date="2021-07" db="EMBL/GenBank/DDBJ databases">
        <authorList>
            <person name="Catto M.A."/>
            <person name="Jacobson A."/>
            <person name="Kennedy G."/>
            <person name="Labadie P."/>
            <person name="Hunt B.G."/>
            <person name="Srinivasan R."/>
        </authorList>
    </citation>
    <scope>NUCLEOTIDE SEQUENCE</scope>
    <source>
        <strain evidence="1">PL_HMW_Pooled</strain>
        <tissue evidence="1">Head</tissue>
    </source>
</reference>
<proteinExistence type="predicted"/>
<protein>
    <submittedName>
        <fullName evidence="1">Aspartate--tRNA(Asp) ligase</fullName>
    </submittedName>
</protein>
<keyword evidence="2" id="KW-1185">Reference proteome</keyword>
<reference evidence="1" key="2">
    <citation type="journal article" date="2023" name="BMC Genomics">
        <title>Pest status, molecular evolution, and epigenetic factors derived from the genome assembly of Frankliniella fusca, a thysanopteran phytovirus vector.</title>
        <authorList>
            <person name="Catto M.A."/>
            <person name="Labadie P.E."/>
            <person name="Jacobson A.L."/>
            <person name="Kennedy G.G."/>
            <person name="Srinivasan R."/>
            <person name="Hunt B.G."/>
        </authorList>
    </citation>
    <scope>NUCLEOTIDE SEQUENCE</scope>
    <source>
        <strain evidence="1">PL_HMW_Pooled</strain>
    </source>
</reference>
<evidence type="ECO:0000313" key="1">
    <source>
        <dbReference type="EMBL" id="KAK3926033.1"/>
    </source>
</evidence>
<dbReference type="Proteomes" id="UP001219518">
    <property type="component" value="Unassembled WGS sequence"/>
</dbReference>
<keyword evidence="1" id="KW-0436">Ligase</keyword>
<organism evidence="1 2">
    <name type="scientific">Frankliniella fusca</name>
    <dbReference type="NCBI Taxonomy" id="407009"/>
    <lineage>
        <taxon>Eukaryota</taxon>
        <taxon>Metazoa</taxon>
        <taxon>Ecdysozoa</taxon>
        <taxon>Arthropoda</taxon>
        <taxon>Hexapoda</taxon>
        <taxon>Insecta</taxon>
        <taxon>Pterygota</taxon>
        <taxon>Neoptera</taxon>
        <taxon>Paraneoptera</taxon>
        <taxon>Thysanoptera</taxon>
        <taxon>Terebrantia</taxon>
        <taxon>Thripoidea</taxon>
        <taxon>Thripidae</taxon>
        <taxon>Frankliniella</taxon>
    </lineage>
</organism>